<name>A0A369CGQ5_9GAMM</name>
<dbReference type="RefSeq" id="WP_114277665.1">
    <property type="nucleotide sequence ID" value="NZ_QPJY01000001.1"/>
</dbReference>
<dbReference type="OrthoDB" id="5772894at2"/>
<proteinExistence type="predicted"/>
<evidence type="ECO:0000313" key="3">
    <source>
        <dbReference type="Proteomes" id="UP000252707"/>
    </source>
</evidence>
<comment type="caution">
    <text evidence="2">The sequence shown here is derived from an EMBL/GenBank/DDBJ whole genome shotgun (WGS) entry which is preliminary data.</text>
</comment>
<sequence length="60" mass="6332">MKPHVGPRALLALGVLLATLSGCQQEGPAEQAGKEVDKAMSNIGEQMEKAGEEVQDSVQR</sequence>
<reference evidence="2 3" key="1">
    <citation type="submission" date="2018-07" db="EMBL/GenBank/DDBJ databases">
        <title>Genomic Encyclopedia of Type Strains, Phase IV (KMG-IV): sequencing the most valuable type-strain genomes for metagenomic binning, comparative biology and taxonomic classification.</title>
        <authorList>
            <person name="Goeker M."/>
        </authorList>
    </citation>
    <scope>NUCLEOTIDE SEQUENCE [LARGE SCALE GENOMIC DNA]</scope>
    <source>
        <strain evidence="2 3">DSM 26407</strain>
    </source>
</reference>
<organism evidence="2 3">
    <name type="scientific">Thioalbus denitrificans</name>
    <dbReference type="NCBI Taxonomy" id="547122"/>
    <lineage>
        <taxon>Bacteria</taxon>
        <taxon>Pseudomonadati</taxon>
        <taxon>Pseudomonadota</taxon>
        <taxon>Gammaproteobacteria</taxon>
        <taxon>Chromatiales</taxon>
        <taxon>Ectothiorhodospiraceae</taxon>
        <taxon>Thioalbus</taxon>
    </lineage>
</organism>
<accession>A0A369CGQ5</accession>
<dbReference type="PROSITE" id="PS51257">
    <property type="entry name" value="PROKAR_LIPOPROTEIN"/>
    <property type="match status" value="1"/>
</dbReference>
<protein>
    <submittedName>
        <fullName evidence="2">Uncharacterized protein</fullName>
    </submittedName>
</protein>
<evidence type="ECO:0000256" key="1">
    <source>
        <dbReference type="SAM" id="MobiDB-lite"/>
    </source>
</evidence>
<dbReference type="EMBL" id="QPJY01000001">
    <property type="protein sequence ID" value="RCX32751.1"/>
    <property type="molecule type" value="Genomic_DNA"/>
</dbReference>
<keyword evidence="3" id="KW-1185">Reference proteome</keyword>
<dbReference type="AlphaFoldDB" id="A0A369CGQ5"/>
<feature type="region of interest" description="Disordered" evidence="1">
    <location>
        <begin position="26"/>
        <end position="60"/>
    </location>
</feature>
<gene>
    <name evidence="2" type="ORF">DFQ59_10149</name>
</gene>
<dbReference type="Proteomes" id="UP000252707">
    <property type="component" value="Unassembled WGS sequence"/>
</dbReference>
<evidence type="ECO:0000313" key="2">
    <source>
        <dbReference type="EMBL" id="RCX32751.1"/>
    </source>
</evidence>